<feature type="transmembrane region" description="Helical" evidence="10">
    <location>
        <begin position="151"/>
        <end position="174"/>
    </location>
</feature>
<dbReference type="PANTHER" id="PTHR42878">
    <property type="entry name" value="TWO-COMPONENT HISTIDINE KINASE"/>
    <property type="match status" value="1"/>
</dbReference>
<evidence type="ECO:0000313" key="13">
    <source>
        <dbReference type="Proteomes" id="UP000838308"/>
    </source>
</evidence>
<dbReference type="SUPFAM" id="SSF55874">
    <property type="entry name" value="ATPase domain of HSP90 chaperone/DNA topoisomerase II/histidine kinase"/>
    <property type="match status" value="1"/>
</dbReference>
<keyword evidence="8" id="KW-0067">ATP-binding</keyword>
<comment type="catalytic activity">
    <reaction evidence="1">
        <text>ATP + protein L-histidine = ADP + protein N-phospho-L-histidine.</text>
        <dbReference type="EC" id="2.7.13.3"/>
    </reaction>
</comment>
<dbReference type="GO" id="GO:0016740">
    <property type="term" value="F:transferase activity"/>
    <property type="evidence" value="ECO:0007669"/>
    <property type="project" value="UniProtKB-KW"/>
</dbReference>
<keyword evidence="5 12" id="KW-0808">Transferase</keyword>
<evidence type="ECO:0000256" key="10">
    <source>
        <dbReference type="SAM" id="Phobius"/>
    </source>
</evidence>
<evidence type="ECO:0000256" key="7">
    <source>
        <dbReference type="ARBA" id="ARBA00022777"/>
    </source>
</evidence>
<dbReference type="SMART" id="SM00388">
    <property type="entry name" value="HisKA"/>
    <property type="match status" value="1"/>
</dbReference>
<dbReference type="CDD" id="cd00075">
    <property type="entry name" value="HATPase"/>
    <property type="match status" value="1"/>
</dbReference>
<dbReference type="EC" id="2.7.13.3" evidence="3"/>
<dbReference type="InterPro" id="IPR050351">
    <property type="entry name" value="BphY/WalK/GraS-like"/>
</dbReference>
<feature type="transmembrane region" description="Helical" evidence="10">
    <location>
        <begin position="12"/>
        <end position="32"/>
    </location>
</feature>
<evidence type="ECO:0000256" key="9">
    <source>
        <dbReference type="ARBA" id="ARBA00023012"/>
    </source>
</evidence>
<organism evidence="12 13">
    <name type="scientific">Neobacillus rhizosphaerae</name>
    <dbReference type="NCBI Taxonomy" id="2880965"/>
    <lineage>
        <taxon>Bacteria</taxon>
        <taxon>Bacillati</taxon>
        <taxon>Bacillota</taxon>
        <taxon>Bacilli</taxon>
        <taxon>Bacillales</taxon>
        <taxon>Bacillaceae</taxon>
        <taxon>Neobacillus</taxon>
    </lineage>
</organism>
<sequence>MFNQLKAKLTFIFTLSLLCLLLSFIGVLYFLISHEINDKEVEEIRVYYDKEKGDFIEDLFEKKHHLLEYDPNRSIFYYVYNQKGELVYGKETVQSFFEIIEGNSDSKASIFTKRIDWGQQHFLIIKKPLDTHGFVILGMDITGEKHLIENITWTLFALTLFFSLIYAFLGYYFAGQAMKPIKTAFNQQEKFVSDASHELRTPLSIFYSSVDLLMREEKSNLSRFGQEVLQDVKIEAHLMNKLVNDLLILARSDKNQLILVKKEVNLSLLLTSVCKRFFRKVLNNTQFEQKVQSGIYLVCDETRIQQLLYILLDNALRYTKEGKVTVTLTVKASEKVITIEDTGCGIAKEDLPFIFDRFYRADVTREKGGSGLGLSIANAIVTAHGGEIFVSSTIGKGSVFTVIFK</sequence>
<dbReference type="CDD" id="cd00082">
    <property type="entry name" value="HisKA"/>
    <property type="match status" value="1"/>
</dbReference>
<feature type="domain" description="Histidine kinase" evidence="11">
    <location>
        <begin position="194"/>
        <end position="405"/>
    </location>
</feature>
<keyword evidence="6" id="KW-0547">Nucleotide-binding</keyword>
<dbReference type="InterPro" id="IPR036890">
    <property type="entry name" value="HATPase_C_sf"/>
</dbReference>
<evidence type="ECO:0000256" key="8">
    <source>
        <dbReference type="ARBA" id="ARBA00022840"/>
    </source>
</evidence>
<dbReference type="RefSeq" id="WP_248734536.1">
    <property type="nucleotide sequence ID" value="NZ_CALBWS010000006.1"/>
</dbReference>
<keyword evidence="13" id="KW-1185">Reference proteome</keyword>
<dbReference type="PANTHER" id="PTHR42878:SF7">
    <property type="entry name" value="SENSOR HISTIDINE KINASE GLRK"/>
    <property type="match status" value="1"/>
</dbReference>
<dbReference type="Proteomes" id="UP000838308">
    <property type="component" value="Unassembled WGS sequence"/>
</dbReference>
<keyword evidence="10" id="KW-0812">Transmembrane</keyword>
<comment type="subcellular location">
    <subcellularLocation>
        <location evidence="2">Membrane</location>
    </subcellularLocation>
</comment>
<evidence type="ECO:0000256" key="5">
    <source>
        <dbReference type="ARBA" id="ARBA00022679"/>
    </source>
</evidence>
<keyword evidence="10" id="KW-0472">Membrane</keyword>
<reference evidence="12" key="1">
    <citation type="submission" date="2022-04" db="EMBL/GenBank/DDBJ databases">
        <authorList>
            <person name="Criscuolo A."/>
        </authorList>
    </citation>
    <scope>NUCLEOTIDE SEQUENCE</scope>
    <source>
        <strain evidence="12">CIP111895</strain>
    </source>
</reference>
<protein>
    <recommendedName>
        <fullName evidence="3">histidine kinase</fullName>
        <ecNumber evidence="3">2.7.13.3</ecNumber>
    </recommendedName>
</protein>
<dbReference type="SUPFAM" id="SSF47384">
    <property type="entry name" value="Homodimeric domain of signal transducing histidine kinase"/>
    <property type="match status" value="1"/>
</dbReference>
<evidence type="ECO:0000256" key="2">
    <source>
        <dbReference type="ARBA" id="ARBA00004370"/>
    </source>
</evidence>
<gene>
    <name evidence="12" type="primary">sasA_3</name>
    <name evidence="12" type="ORF">BACCIP111895_01363</name>
</gene>
<dbReference type="Gene3D" id="1.10.287.130">
    <property type="match status" value="1"/>
</dbReference>
<evidence type="ECO:0000256" key="6">
    <source>
        <dbReference type="ARBA" id="ARBA00022741"/>
    </source>
</evidence>
<dbReference type="PRINTS" id="PR00344">
    <property type="entry name" value="BCTRLSENSOR"/>
</dbReference>
<keyword evidence="7" id="KW-0418">Kinase</keyword>
<name>A0ABN8KLA7_9BACI</name>
<keyword evidence="4" id="KW-0597">Phosphoprotein</keyword>
<dbReference type="SMART" id="SM00387">
    <property type="entry name" value="HATPase_c"/>
    <property type="match status" value="1"/>
</dbReference>
<keyword evidence="10" id="KW-1133">Transmembrane helix</keyword>
<dbReference type="Gene3D" id="3.30.565.10">
    <property type="entry name" value="Histidine kinase-like ATPase, C-terminal domain"/>
    <property type="match status" value="1"/>
</dbReference>
<comment type="caution">
    <text evidence="12">The sequence shown here is derived from an EMBL/GenBank/DDBJ whole genome shotgun (WGS) entry which is preliminary data.</text>
</comment>
<keyword evidence="9" id="KW-0902">Two-component regulatory system</keyword>
<dbReference type="InterPro" id="IPR004358">
    <property type="entry name" value="Sig_transdc_His_kin-like_C"/>
</dbReference>
<accession>A0ABN8KLA7</accession>
<dbReference type="PROSITE" id="PS50109">
    <property type="entry name" value="HIS_KIN"/>
    <property type="match status" value="1"/>
</dbReference>
<proteinExistence type="predicted"/>
<dbReference type="Pfam" id="PF02518">
    <property type="entry name" value="HATPase_c"/>
    <property type="match status" value="1"/>
</dbReference>
<dbReference type="Pfam" id="PF00512">
    <property type="entry name" value="HisKA"/>
    <property type="match status" value="1"/>
</dbReference>
<evidence type="ECO:0000256" key="1">
    <source>
        <dbReference type="ARBA" id="ARBA00000085"/>
    </source>
</evidence>
<evidence type="ECO:0000256" key="3">
    <source>
        <dbReference type="ARBA" id="ARBA00012438"/>
    </source>
</evidence>
<dbReference type="InterPro" id="IPR003661">
    <property type="entry name" value="HisK_dim/P_dom"/>
</dbReference>
<evidence type="ECO:0000313" key="12">
    <source>
        <dbReference type="EMBL" id="CAH2714202.1"/>
    </source>
</evidence>
<dbReference type="InterPro" id="IPR003594">
    <property type="entry name" value="HATPase_dom"/>
</dbReference>
<evidence type="ECO:0000256" key="4">
    <source>
        <dbReference type="ARBA" id="ARBA00022553"/>
    </source>
</evidence>
<dbReference type="InterPro" id="IPR036097">
    <property type="entry name" value="HisK_dim/P_sf"/>
</dbReference>
<dbReference type="EMBL" id="CALBWS010000006">
    <property type="protein sequence ID" value="CAH2714202.1"/>
    <property type="molecule type" value="Genomic_DNA"/>
</dbReference>
<evidence type="ECO:0000259" key="11">
    <source>
        <dbReference type="PROSITE" id="PS50109"/>
    </source>
</evidence>
<dbReference type="InterPro" id="IPR005467">
    <property type="entry name" value="His_kinase_dom"/>
</dbReference>